<dbReference type="InterPro" id="IPR052549">
    <property type="entry name" value="SpmB"/>
</dbReference>
<dbReference type="AlphaFoldDB" id="A0A1A9HZX9"/>
<feature type="transmembrane region" description="Helical" evidence="1">
    <location>
        <begin position="198"/>
        <end position="218"/>
    </location>
</feature>
<keyword evidence="1" id="KW-0472">Membrane</keyword>
<evidence type="ECO:0000313" key="3">
    <source>
        <dbReference type="EMBL" id="ANH79982.1"/>
    </source>
</evidence>
<feature type="transmembrane region" description="Helical" evidence="1">
    <location>
        <begin position="294"/>
        <end position="313"/>
    </location>
</feature>
<sequence length="467" mass="50293">MVLSRIWSAFILIALTVALGRFLFQPGQEQIFSQLVTGKGGDTLVSRQATAQAIPATVQSRISASHPVANWNGLNVAKNADGTFLVFQLQGTNGVFDTTRDAVNLCIGLIGIMALFMGFMNIAEKAGGIRFLSRIIGPFFSKIFPDVPKDHPAMGHMVMNYSANLLGLDNAATPFGIKSMESLQELNPSKETASNAQIMFLCLHASGLTLIPTVIIADRVTLKSQFPTEVFIPCMIATFVATIAALFIVAARQKIKVFQPVIILWVMGITAVFTALILYVRVLDAKGVQLFSTTLSNGLILLIFLLIILGAIYKKTAIFDDFIDGAKGGFETSVRIIPYLVGLLIAISMLRNSGAFDFVMDGIKYVFHLCGGDPRIVDALPTALLKPFSGSGARAMMIDTLKTHGPDSFVGNLTSVFRGAADTTFYIIAVYFGAVGIKNTRYSVGAMLLADLAGVLTAIAVSYLFFK</sequence>
<dbReference type="InterPro" id="IPR011642">
    <property type="entry name" value="Gate_dom"/>
</dbReference>
<dbReference type="KEGG" id="nia:A8C56_02425"/>
<gene>
    <name evidence="3" type="ORF">A8C56_02425</name>
</gene>
<dbReference type="GO" id="GO:0005886">
    <property type="term" value="C:plasma membrane"/>
    <property type="evidence" value="ECO:0007669"/>
    <property type="project" value="TreeGrafter"/>
</dbReference>
<dbReference type="RefSeq" id="WP_067751553.1">
    <property type="nucleotide sequence ID" value="NZ_CP015772.1"/>
</dbReference>
<dbReference type="OrthoDB" id="9805623at2"/>
<keyword evidence="1" id="KW-0812">Transmembrane</keyword>
<dbReference type="PANTHER" id="PTHR35793:SF2">
    <property type="entry name" value="INNER MEMBRANE PROTEIN YJIG"/>
    <property type="match status" value="1"/>
</dbReference>
<name>A0A1A9HZX9_9BACT</name>
<feature type="domain" description="Nucleoside transporter/FeoB GTPase Gate" evidence="2">
    <location>
        <begin position="107"/>
        <end position="215"/>
    </location>
</feature>
<feature type="transmembrane region" description="Helical" evidence="1">
    <location>
        <begin position="416"/>
        <end position="437"/>
    </location>
</feature>
<evidence type="ECO:0000256" key="1">
    <source>
        <dbReference type="SAM" id="Phobius"/>
    </source>
</evidence>
<dbReference type="STRING" id="1176587.A8C56_02425"/>
<feature type="transmembrane region" description="Helical" evidence="1">
    <location>
        <begin position="102"/>
        <end position="123"/>
    </location>
</feature>
<accession>A0A1A9HZX9</accession>
<dbReference type="EMBL" id="CP015772">
    <property type="protein sequence ID" value="ANH79982.1"/>
    <property type="molecule type" value="Genomic_DNA"/>
</dbReference>
<keyword evidence="4" id="KW-1185">Reference proteome</keyword>
<dbReference type="Pfam" id="PF07670">
    <property type="entry name" value="Gate"/>
    <property type="match status" value="2"/>
</dbReference>
<keyword evidence="1" id="KW-1133">Transmembrane helix</keyword>
<evidence type="ECO:0000313" key="4">
    <source>
        <dbReference type="Proteomes" id="UP000077667"/>
    </source>
</evidence>
<feature type="transmembrane region" description="Helical" evidence="1">
    <location>
        <begin position="230"/>
        <end position="250"/>
    </location>
</feature>
<feature type="transmembrane region" description="Helical" evidence="1">
    <location>
        <begin position="444"/>
        <end position="466"/>
    </location>
</feature>
<feature type="transmembrane region" description="Helical" evidence="1">
    <location>
        <begin position="6"/>
        <end position="24"/>
    </location>
</feature>
<feature type="transmembrane region" description="Helical" evidence="1">
    <location>
        <begin position="334"/>
        <end position="350"/>
    </location>
</feature>
<reference evidence="3 4" key="1">
    <citation type="submission" date="2016-05" db="EMBL/GenBank/DDBJ databases">
        <title>Niabella ginsenosidivorans BS26 whole genome sequencing.</title>
        <authorList>
            <person name="Im W.T."/>
            <person name="Siddiqi M.Z."/>
        </authorList>
    </citation>
    <scope>NUCLEOTIDE SEQUENCE [LARGE SCALE GENOMIC DNA]</scope>
    <source>
        <strain evidence="3 4">BS26</strain>
    </source>
</reference>
<dbReference type="Proteomes" id="UP000077667">
    <property type="component" value="Chromosome"/>
</dbReference>
<proteinExistence type="predicted"/>
<protein>
    <submittedName>
        <fullName evidence="3">Spore maturation protein</fullName>
    </submittedName>
</protein>
<feature type="domain" description="Nucleoside transporter/FeoB GTPase Gate" evidence="2">
    <location>
        <begin position="334"/>
        <end position="438"/>
    </location>
</feature>
<dbReference type="PANTHER" id="PTHR35793">
    <property type="entry name" value="INNER MEMBRANE PROTEIN YJIG"/>
    <property type="match status" value="1"/>
</dbReference>
<evidence type="ECO:0000259" key="2">
    <source>
        <dbReference type="Pfam" id="PF07670"/>
    </source>
</evidence>
<organism evidence="3 4">
    <name type="scientific">Niabella ginsenosidivorans</name>
    <dbReference type="NCBI Taxonomy" id="1176587"/>
    <lineage>
        <taxon>Bacteria</taxon>
        <taxon>Pseudomonadati</taxon>
        <taxon>Bacteroidota</taxon>
        <taxon>Chitinophagia</taxon>
        <taxon>Chitinophagales</taxon>
        <taxon>Chitinophagaceae</taxon>
        <taxon>Niabella</taxon>
    </lineage>
</organism>
<feature type="transmembrane region" description="Helical" evidence="1">
    <location>
        <begin position="262"/>
        <end position="282"/>
    </location>
</feature>